<dbReference type="GO" id="GO:0004252">
    <property type="term" value="F:serine-type endopeptidase activity"/>
    <property type="evidence" value="ECO:0007669"/>
    <property type="project" value="UniProtKB-UniRule"/>
</dbReference>
<feature type="active site" description="Charge relay system" evidence="8 9">
    <location>
        <position position="249"/>
    </location>
</feature>
<evidence type="ECO:0000259" key="12">
    <source>
        <dbReference type="Pfam" id="PF05922"/>
    </source>
</evidence>
<evidence type="ECO:0000259" key="13">
    <source>
        <dbReference type="Pfam" id="PF17766"/>
    </source>
</evidence>
<dbReference type="Gene3D" id="3.50.30.30">
    <property type="match status" value="1"/>
</dbReference>
<dbReference type="Pfam" id="PF17766">
    <property type="entry name" value="fn3_6"/>
    <property type="match status" value="1"/>
</dbReference>
<keyword evidence="5 9" id="KW-0378">Hydrolase</keyword>
<dbReference type="InterPro" id="IPR041469">
    <property type="entry name" value="Subtilisin-like_FN3"/>
</dbReference>
<dbReference type="InterPro" id="IPR036852">
    <property type="entry name" value="Peptidase_S8/S53_dom_sf"/>
</dbReference>
<evidence type="ECO:0000256" key="10">
    <source>
        <dbReference type="SAM" id="SignalP"/>
    </source>
</evidence>
<name>A0AAQ3KXA6_9LILI</name>
<dbReference type="GO" id="GO:0006508">
    <property type="term" value="P:proteolysis"/>
    <property type="evidence" value="ECO:0007669"/>
    <property type="project" value="UniProtKB-KW"/>
</dbReference>
<dbReference type="Proteomes" id="UP001327560">
    <property type="component" value="Chromosome 7"/>
</dbReference>
<keyword evidence="7" id="KW-0325">Glycoprotein</keyword>
<keyword evidence="4 10" id="KW-0732">Signal</keyword>
<dbReference type="SUPFAM" id="SSF52743">
    <property type="entry name" value="Subtilisin-like"/>
    <property type="match status" value="1"/>
</dbReference>
<feature type="active site" description="Charge relay system" evidence="8 9">
    <location>
        <position position="174"/>
    </location>
</feature>
<comment type="similarity">
    <text evidence="2 9">Belongs to the peptidase S8 family.</text>
</comment>
<dbReference type="PANTHER" id="PTHR10795">
    <property type="entry name" value="PROPROTEIN CONVERTASE SUBTILISIN/KEXIN"/>
    <property type="match status" value="1"/>
</dbReference>
<feature type="domain" description="Inhibitor I9" evidence="12">
    <location>
        <begin position="30"/>
        <end position="137"/>
    </location>
</feature>
<dbReference type="CDD" id="cd02120">
    <property type="entry name" value="PA_subtilisin_like"/>
    <property type="match status" value="1"/>
</dbReference>
<comment type="subcellular location">
    <subcellularLocation>
        <location evidence="1">Secreted</location>
    </subcellularLocation>
</comment>
<evidence type="ECO:0000256" key="1">
    <source>
        <dbReference type="ARBA" id="ARBA00004613"/>
    </source>
</evidence>
<reference evidence="14 15" key="1">
    <citation type="submission" date="2023-10" db="EMBL/GenBank/DDBJ databases">
        <title>Chromosome-scale genome assembly provides insights into flower coloration mechanisms of Canna indica.</title>
        <authorList>
            <person name="Li C."/>
        </authorList>
    </citation>
    <scope>NUCLEOTIDE SEQUENCE [LARGE SCALE GENOMIC DNA]</scope>
    <source>
        <tissue evidence="14">Flower</tissue>
    </source>
</reference>
<dbReference type="Pfam" id="PF05922">
    <property type="entry name" value="Inhibitor_I9"/>
    <property type="match status" value="1"/>
</dbReference>
<keyword evidence="15" id="KW-1185">Reference proteome</keyword>
<evidence type="ECO:0000256" key="2">
    <source>
        <dbReference type="ARBA" id="ARBA00011073"/>
    </source>
</evidence>
<dbReference type="Gene3D" id="3.40.50.200">
    <property type="entry name" value="Peptidase S8/S53 domain"/>
    <property type="match status" value="1"/>
</dbReference>
<dbReference type="InterPro" id="IPR037045">
    <property type="entry name" value="S8pro/Inhibitor_I9_sf"/>
</dbReference>
<dbReference type="GO" id="GO:0005576">
    <property type="term" value="C:extracellular region"/>
    <property type="evidence" value="ECO:0007669"/>
    <property type="project" value="UniProtKB-SubCell"/>
</dbReference>
<dbReference type="InterPro" id="IPR015500">
    <property type="entry name" value="Peptidase_S8_subtilisin-rel"/>
</dbReference>
<accession>A0AAQ3KXA6</accession>
<dbReference type="InterPro" id="IPR023827">
    <property type="entry name" value="Peptidase_S8_Asp-AS"/>
</dbReference>
<dbReference type="InterPro" id="IPR045051">
    <property type="entry name" value="SBT"/>
</dbReference>
<evidence type="ECO:0000256" key="7">
    <source>
        <dbReference type="ARBA" id="ARBA00023180"/>
    </source>
</evidence>
<evidence type="ECO:0000256" key="4">
    <source>
        <dbReference type="ARBA" id="ARBA00022729"/>
    </source>
</evidence>
<organism evidence="14 15">
    <name type="scientific">Canna indica</name>
    <name type="common">Indian-shot</name>
    <dbReference type="NCBI Taxonomy" id="4628"/>
    <lineage>
        <taxon>Eukaryota</taxon>
        <taxon>Viridiplantae</taxon>
        <taxon>Streptophyta</taxon>
        <taxon>Embryophyta</taxon>
        <taxon>Tracheophyta</taxon>
        <taxon>Spermatophyta</taxon>
        <taxon>Magnoliopsida</taxon>
        <taxon>Liliopsida</taxon>
        <taxon>Zingiberales</taxon>
        <taxon>Cannaceae</taxon>
        <taxon>Canna</taxon>
    </lineage>
</organism>
<dbReference type="AlphaFoldDB" id="A0AAQ3KXA6"/>
<feature type="domain" description="Peptidase S8/S53" evidence="11">
    <location>
        <begin position="165"/>
        <end position="654"/>
    </location>
</feature>
<dbReference type="PROSITE" id="PS00136">
    <property type="entry name" value="SUBTILASE_ASP"/>
    <property type="match status" value="1"/>
</dbReference>
<dbReference type="Gene3D" id="2.60.40.2310">
    <property type="match status" value="1"/>
</dbReference>
<proteinExistence type="inferred from homology"/>
<dbReference type="Pfam" id="PF00082">
    <property type="entry name" value="Peptidase_S8"/>
    <property type="match status" value="1"/>
</dbReference>
<dbReference type="InterPro" id="IPR000209">
    <property type="entry name" value="Peptidase_S8/S53_dom"/>
</dbReference>
<dbReference type="PROSITE" id="PS51892">
    <property type="entry name" value="SUBTILASE"/>
    <property type="match status" value="1"/>
</dbReference>
<feature type="signal peptide" evidence="10">
    <location>
        <begin position="1"/>
        <end position="24"/>
    </location>
</feature>
<evidence type="ECO:0000313" key="14">
    <source>
        <dbReference type="EMBL" id="WOL13991.1"/>
    </source>
</evidence>
<dbReference type="InterPro" id="IPR034197">
    <property type="entry name" value="Peptidases_S8_3"/>
</dbReference>
<dbReference type="FunFam" id="3.40.50.200:FF:000006">
    <property type="entry name" value="Subtilisin-like protease SBT1.5"/>
    <property type="match status" value="1"/>
</dbReference>
<dbReference type="PRINTS" id="PR00723">
    <property type="entry name" value="SUBTILISIN"/>
</dbReference>
<evidence type="ECO:0000313" key="15">
    <source>
        <dbReference type="Proteomes" id="UP001327560"/>
    </source>
</evidence>
<feature type="domain" description="Subtilisin-like protease fibronectin type-III" evidence="13">
    <location>
        <begin position="732"/>
        <end position="825"/>
    </location>
</feature>
<keyword evidence="6 9" id="KW-0720">Serine protease</keyword>
<gene>
    <name evidence="14" type="ORF">Cni_G22771</name>
</gene>
<evidence type="ECO:0000256" key="8">
    <source>
        <dbReference type="PIRSR" id="PIRSR615500-1"/>
    </source>
</evidence>
<feature type="chain" id="PRO_5042978941" description="Subtilisin-like protease SBT2.2" evidence="10">
    <location>
        <begin position="25"/>
        <end position="836"/>
    </location>
</feature>
<sequence length="836" mass="89532">MRGFWVVGLFVLSLLGIWARRSLCQEDAAVYIVTMKQPPAAHYSDQVKRFGSSGISNGAFNTLNKPRNASRIDTSYSSYLIRLQNSLLRRTLRGEKYLKLYSFHYLINGFAVLITPQQAVKLSKRHEVANLMLDFSVITATTHTPEFLGLPQGAWVQEGGPEFAGEGVVIGFIDTGIDPTHPSFSDSLSVNEYPVPAHFSGICEVTRDFPSGSCNRKLVGARHFAASAIIRGIFNATQDYASPFDGDGHGTHTASIAAGNHGVPVIVSGHHFGNASGMAPHAHISVYKALYKSFGGFAADVVAAIDQAAQDGVDIISLSITPNRRPFGIATFFNPIDMSLLSAIKSGIFVVQAAGNTGPSPKSVSSFSPWIFTVGASTHDRVYDNSLVLGNNLTISGVGLAPGTDGDSMYPLIAAIHATKNNTTHVNDMYFEECQDSTYLNGDLIDRKILICSYSIRFVLGLSSVKQALETAKNVSAIGIVFYMDPFVTGFHLNPTPMDMPGLIISSTDDSKIFLEYYNNSLVRDEVSQSIIKFGGVASILGGLKANYTDSAPKVVHYSSRGPDPEDNSLADADILKPNLIAPGNLIWGAWSSTGTDSAEFQGENFAMISGSSMSAPHIAGLAALIKQKFPSFSPSAIASVLSTTATLYDRQGGPIMAQRTYRYPDSNQSPATPFDMGSGFVNATAALDPGLILDAAYDDYLSFLCGINGSSPIVLNYTGYSCETSSMTGSDLNLPSITVSFLNQSRVIVRTVTNIANDESYIVSWSAPYGVSVSIAPTQFFIASGQQQNLTFILSATMNSTYASFGRIGLYGSRGHKSTIPLSVIAKVTNNTTIS</sequence>
<evidence type="ECO:0000256" key="3">
    <source>
        <dbReference type="ARBA" id="ARBA00022670"/>
    </source>
</evidence>
<feature type="active site" description="Charge relay system" evidence="8 9">
    <location>
        <position position="613"/>
    </location>
</feature>
<evidence type="ECO:0000256" key="5">
    <source>
        <dbReference type="ARBA" id="ARBA00022801"/>
    </source>
</evidence>
<keyword evidence="3 9" id="KW-0645">Protease</keyword>
<dbReference type="CDD" id="cd04852">
    <property type="entry name" value="Peptidases_S8_3"/>
    <property type="match status" value="1"/>
</dbReference>
<evidence type="ECO:0000256" key="9">
    <source>
        <dbReference type="PROSITE-ProRule" id="PRU01240"/>
    </source>
</evidence>
<protein>
    <recommendedName>
        <fullName evidence="16">Subtilisin-like protease SBT2.2</fullName>
    </recommendedName>
</protein>
<evidence type="ECO:0008006" key="16">
    <source>
        <dbReference type="Google" id="ProtNLM"/>
    </source>
</evidence>
<dbReference type="EMBL" id="CP136896">
    <property type="protein sequence ID" value="WOL13991.1"/>
    <property type="molecule type" value="Genomic_DNA"/>
</dbReference>
<dbReference type="InterPro" id="IPR010259">
    <property type="entry name" value="S8pro/Inhibitor_I9"/>
</dbReference>
<evidence type="ECO:0000256" key="6">
    <source>
        <dbReference type="ARBA" id="ARBA00022825"/>
    </source>
</evidence>
<dbReference type="Gene3D" id="3.30.70.80">
    <property type="entry name" value="Peptidase S8 propeptide/proteinase inhibitor I9"/>
    <property type="match status" value="1"/>
</dbReference>
<evidence type="ECO:0000259" key="11">
    <source>
        <dbReference type="Pfam" id="PF00082"/>
    </source>
</evidence>